<dbReference type="KEGG" id="chya:V22_16600"/>
<name>A0A517T7S2_9PLAN</name>
<dbReference type="OrthoDB" id="271268at2"/>
<reference evidence="3 4" key="1">
    <citation type="submission" date="2019-02" db="EMBL/GenBank/DDBJ databases">
        <title>Deep-cultivation of Planctomycetes and their phenomic and genomic characterization uncovers novel biology.</title>
        <authorList>
            <person name="Wiegand S."/>
            <person name="Jogler M."/>
            <person name="Boedeker C."/>
            <person name="Pinto D."/>
            <person name="Vollmers J."/>
            <person name="Rivas-Marin E."/>
            <person name="Kohn T."/>
            <person name="Peeters S.H."/>
            <person name="Heuer A."/>
            <person name="Rast P."/>
            <person name="Oberbeckmann S."/>
            <person name="Bunk B."/>
            <person name="Jeske O."/>
            <person name="Meyerdierks A."/>
            <person name="Storesund J.E."/>
            <person name="Kallscheuer N."/>
            <person name="Luecker S."/>
            <person name="Lage O.M."/>
            <person name="Pohl T."/>
            <person name="Merkel B.J."/>
            <person name="Hornburger P."/>
            <person name="Mueller R.-W."/>
            <person name="Bruemmer F."/>
            <person name="Labrenz M."/>
            <person name="Spormann A.M."/>
            <person name="Op den Camp H."/>
            <person name="Overmann J."/>
            <person name="Amann R."/>
            <person name="Jetten M.S.M."/>
            <person name="Mascher T."/>
            <person name="Medema M.H."/>
            <person name="Devos D.P."/>
            <person name="Kaster A.-K."/>
            <person name="Ovreas L."/>
            <person name="Rohde M."/>
            <person name="Galperin M.Y."/>
            <person name="Jogler C."/>
        </authorList>
    </citation>
    <scope>NUCLEOTIDE SEQUENCE [LARGE SCALE GENOMIC DNA]</scope>
    <source>
        <strain evidence="3 4">V22</strain>
    </source>
</reference>
<evidence type="ECO:0000256" key="2">
    <source>
        <dbReference type="SAM" id="SignalP"/>
    </source>
</evidence>
<proteinExistence type="predicted"/>
<dbReference type="RefSeq" id="WP_145261579.1">
    <property type="nucleotide sequence ID" value="NZ_CP036316.1"/>
</dbReference>
<sequence precursor="true">MSPTRLKKKKLKKMFRLPLLAIIATFALVLSSPAMAQTVTRGFDRNAPADASSEELTNQSNLWVLEVGLKPMRFVRVDVTDPKTGDKKSELVWYLVYRVVNRELDSPPVTPDLAPVNPLDPPPGPILFVPKLTLVTQDGEAPLNYVDEVIPEAEKAIRDREMRGSLKDVPLYNSVSIVRPLPEFVAKGEEPGPDQVLYGVAMWRGVDPDTDYFRILMEGYSNGYELSTTAEGDTQTLRRALVQEYWRPGDRFDELEKEFRYKGEPQWLYLPDEPASADSDDDALGTENIFNFPSNN</sequence>
<gene>
    <name evidence="3" type="ORF">V22_16600</name>
</gene>
<dbReference type="EMBL" id="CP036316">
    <property type="protein sequence ID" value="QDT64426.1"/>
    <property type="molecule type" value="Genomic_DNA"/>
</dbReference>
<organism evidence="3 4">
    <name type="scientific">Calycomorphotria hydatis</name>
    <dbReference type="NCBI Taxonomy" id="2528027"/>
    <lineage>
        <taxon>Bacteria</taxon>
        <taxon>Pseudomonadati</taxon>
        <taxon>Planctomycetota</taxon>
        <taxon>Planctomycetia</taxon>
        <taxon>Planctomycetales</taxon>
        <taxon>Planctomycetaceae</taxon>
        <taxon>Calycomorphotria</taxon>
    </lineage>
</organism>
<evidence type="ECO:0000313" key="3">
    <source>
        <dbReference type="EMBL" id="QDT64426.1"/>
    </source>
</evidence>
<evidence type="ECO:0000313" key="4">
    <source>
        <dbReference type="Proteomes" id="UP000319976"/>
    </source>
</evidence>
<accession>A0A517T7S2</accession>
<keyword evidence="4" id="KW-1185">Reference proteome</keyword>
<feature type="signal peptide" evidence="2">
    <location>
        <begin position="1"/>
        <end position="36"/>
    </location>
</feature>
<feature type="region of interest" description="Disordered" evidence="1">
    <location>
        <begin position="272"/>
        <end position="296"/>
    </location>
</feature>
<dbReference type="AlphaFoldDB" id="A0A517T7S2"/>
<feature type="chain" id="PRO_5021760188" evidence="2">
    <location>
        <begin position="37"/>
        <end position="296"/>
    </location>
</feature>
<protein>
    <submittedName>
        <fullName evidence="3">Uncharacterized protein</fullName>
    </submittedName>
</protein>
<evidence type="ECO:0000256" key="1">
    <source>
        <dbReference type="SAM" id="MobiDB-lite"/>
    </source>
</evidence>
<dbReference type="Proteomes" id="UP000319976">
    <property type="component" value="Chromosome"/>
</dbReference>
<keyword evidence="2" id="KW-0732">Signal</keyword>